<name>A0A9D7K285_9PROT</name>
<proteinExistence type="predicted"/>
<dbReference type="InterPro" id="IPR011990">
    <property type="entry name" value="TPR-like_helical_dom_sf"/>
</dbReference>
<feature type="region of interest" description="Disordered" evidence="2">
    <location>
        <begin position="132"/>
        <end position="156"/>
    </location>
</feature>
<evidence type="ECO:0000256" key="2">
    <source>
        <dbReference type="SAM" id="MobiDB-lite"/>
    </source>
</evidence>
<keyword evidence="1" id="KW-0802">TPR repeat</keyword>
<reference evidence="4" key="1">
    <citation type="submission" date="2020-10" db="EMBL/GenBank/DDBJ databases">
        <title>Connecting structure to function with the recovery of over 1000 high-quality activated sludge metagenome-assembled genomes encoding full-length rRNA genes using long-read sequencing.</title>
        <authorList>
            <person name="Singleton C.M."/>
            <person name="Petriglieri F."/>
            <person name="Kristensen J.M."/>
            <person name="Kirkegaard R.H."/>
            <person name="Michaelsen T.Y."/>
            <person name="Andersen M.H."/>
            <person name="Karst S.M."/>
            <person name="Dueholm M.S."/>
            <person name="Nielsen P.H."/>
            <person name="Albertsen M."/>
        </authorList>
    </citation>
    <scope>NUCLEOTIDE SEQUENCE</scope>
    <source>
        <strain evidence="4">Hirt_18-Q3-R61-65_BATAC.395</strain>
    </source>
</reference>
<protein>
    <submittedName>
        <fullName evidence="4">Tetratricopeptide repeat protein</fullName>
    </submittedName>
</protein>
<comment type="caution">
    <text evidence="4">The sequence shown here is derived from an EMBL/GenBank/DDBJ whole genome shotgun (WGS) entry which is preliminary data.</text>
</comment>
<dbReference type="SUPFAM" id="SSF48452">
    <property type="entry name" value="TPR-like"/>
    <property type="match status" value="1"/>
</dbReference>
<dbReference type="Proteomes" id="UP000886689">
    <property type="component" value="Unassembled WGS sequence"/>
</dbReference>
<feature type="repeat" description="TPR" evidence="1">
    <location>
        <begin position="76"/>
        <end position="109"/>
    </location>
</feature>
<evidence type="ECO:0000313" key="5">
    <source>
        <dbReference type="Proteomes" id="UP000886689"/>
    </source>
</evidence>
<accession>A0A9D7K285</accession>
<feature type="domain" description="Ancillary SecYEG translocon subunit/Cell division coordinator CpoB TPR" evidence="3">
    <location>
        <begin position="12"/>
        <end position="107"/>
    </location>
</feature>
<dbReference type="SMART" id="SM00028">
    <property type="entry name" value="TPR"/>
    <property type="match status" value="3"/>
</dbReference>
<dbReference type="AlphaFoldDB" id="A0A9D7K285"/>
<organism evidence="4 5">
    <name type="scientific">Candidatus Proximibacter danicus</name>
    <dbReference type="NCBI Taxonomy" id="2954365"/>
    <lineage>
        <taxon>Bacteria</taxon>
        <taxon>Pseudomonadati</taxon>
        <taxon>Pseudomonadota</taxon>
        <taxon>Betaproteobacteria</taxon>
        <taxon>Candidatus Proximibacter</taxon>
    </lineage>
</organism>
<evidence type="ECO:0000259" key="3">
    <source>
        <dbReference type="Pfam" id="PF09976"/>
    </source>
</evidence>
<dbReference type="Gene3D" id="1.25.40.10">
    <property type="entry name" value="Tetratricopeptide repeat domain"/>
    <property type="match status" value="1"/>
</dbReference>
<dbReference type="PROSITE" id="PS50005">
    <property type="entry name" value="TPR"/>
    <property type="match status" value="1"/>
</dbReference>
<dbReference type="InterPro" id="IPR018704">
    <property type="entry name" value="SecYEG/CpoB_TPR"/>
</dbReference>
<evidence type="ECO:0000256" key="1">
    <source>
        <dbReference type="PROSITE-ProRule" id="PRU00339"/>
    </source>
</evidence>
<evidence type="ECO:0000313" key="4">
    <source>
        <dbReference type="EMBL" id="MBK8525170.1"/>
    </source>
</evidence>
<dbReference type="InterPro" id="IPR019734">
    <property type="entry name" value="TPR_rpt"/>
</dbReference>
<dbReference type="Pfam" id="PF09976">
    <property type="entry name" value="TPR_21"/>
    <property type="match status" value="1"/>
</dbReference>
<dbReference type="EMBL" id="JADJUC010000027">
    <property type="protein sequence ID" value="MBK8525170.1"/>
    <property type="molecule type" value="Genomic_DNA"/>
</dbReference>
<sequence length="156" mass="17142">MLVASTLLTPSLLHAEAVSSTASFADMTAPLEIVVDRDITRVAAAKRLARLHAETGNWAEALRVLERSAPHARKDAEYQGFAGTVLRQLKRSTEAAEAYRRAIALKPDDGRWWVGLGLALEDAGKRKEATQAFTAAREREQTLPPALRKLAEKRGR</sequence>
<gene>
    <name evidence="4" type="ORF">IPL58_14715</name>
</gene>